<sequence>MVSKLEKQRLENIQRNKELLRSLSLDKISYEIKKDVEEKKAETKAKRQKRKTDTAPKEPIRKSRRLQGIKIEDTEDYQTAMRAKELQQIEEEKLEKLRTMKLPGNVSLIDILKEQNKDNEIKGEDNDDEKLLSEFSRLSDNFSVGDFYEVISKKPTDDKSINKLRKEFKSIDLYEKFLPNQISLTEDRLAIINFHPSNTEKIIVGGDILGNLGIWNPNSDTDENPAITSFNLHGKHISKIAFSTKKLNNLYTASYDNSIRCTDLKTLKSTEVLGLLDDNGNDIGISDIQLSTPNTSSYENLLFFTTLTGQFGSFDIRSKPRTTSISLYRLSDKKIGGFSINPNANYQLSTGSLDRTLKIWDLRKVNANSNWSEKFPSDACIHAYGGFSSRLSVSSTDWNSSGDIVCNGYADAINIFKLGDTTQWNSDFLYKPKKKSKEIIPMTLKPDHVMKHNCRTGKWVSILKARWQMNPKDGYEKFVIGNMQKFFDVYTANGIQVAHLGGKSITAVPAVANFHPTENWLVGGTASGKCVLFS</sequence>
<comment type="similarity">
    <text evidence="1 8">Belongs to the WD repeat DDB2/WDR76 family.</text>
</comment>
<dbReference type="SMART" id="SM00320">
    <property type="entry name" value="WD40"/>
    <property type="match status" value="3"/>
</dbReference>
<dbReference type="RefSeq" id="XP_064851673.1">
    <property type="nucleotide sequence ID" value="XM_064995601.1"/>
</dbReference>
<accession>A0AAV5QIS9</accession>
<comment type="function">
    <text evidence="8">DNA-binding protein that binds to both single- and double-stranded DNA. Binds preferentially to UV-damaged DNA. May be involved in DNA-metabolic processes.</text>
</comment>
<dbReference type="InterPro" id="IPR050853">
    <property type="entry name" value="WD_repeat_DNA-damage-binding"/>
</dbReference>
<dbReference type="InterPro" id="IPR015943">
    <property type="entry name" value="WD40/YVTN_repeat-like_dom_sf"/>
</dbReference>
<keyword evidence="4" id="KW-0677">Repeat</keyword>
<dbReference type="GeneID" id="90072652"/>
<dbReference type="PROSITE" id="PS50082">
    <property type="entry name" value="WD_REPEATS_2"/>
    <property type="match status" value="1"/>
</dbReference>
<dbReference type="GO" id="GO:2000001">
    <property type="term" value="P:regulation of DNA damage checkpoint"/>
    <property type="evidence" value="ECO:0007669"/>
    <property type="project" value="TreeGrafter"/>
</dbReference>
<feature type="repeat" description="WD" evidence="7">
    <location>
        <begin position="328"/>
        <end position="370"/>
    </location>
</feature>
<keyword evidence="6 8" id="KW-0238">DNA-binding</keyword>
<evidence type="ECO:0000256" key="1">
    <source>
        <dbReference type="ARBA" id="ARBA00005434"/>
    </source>
</evidence>
<evidence type="ECO:0000256" key="9">
    <source>
        <dbReference type="SAM" id="MobiDB-lite"/>
    </source>
</evidence>
<dbReference type="AlphaFoldDB" id="A0AAV5QIS9"/>
<dbReference type="GO" id="GO:0003677">
    <property type="term" value="F:DNA binding"/>
    <property type="evidence" value="ECO:0007669"/>
    <property type="project" value="UniProtKB-UniRule"/>
</dbReference>
<evidence type="ECO:0000256" key="6">
    <source>
        <dbReference type="ARBA" id="ARBA00023125"/>
    </source>
</evidence>
<evidence type="ECO:0000313" key="10">
    <source>
        <dbReference type="EMBL" id="GMM34673.1"/>
    </source>
</evidence>
<feature type="region of interest" description="Disordered" evidence="9">
    <location>
        <begin position="36"/>
        <end position="66"/>
    </location>
</feature>
<dbReference type="PROSITE" id="PS00678">
    <property type="entry name" value="WD_REPEATS_1"/>
    <property type="match status" value="1"/>
</dbReference>
<evidence type="ECO:0000313" key="11">
    <source>
        <dbReference type="Proteomes" id="UP001360560"/>
    </source>
</evidence>
<evidence type="ECO:0000256" key="3">
    <source>
        <dbReference type="ARBA" id="ARBA00022574"/>
    </source>
</evidence>
<gene>
    <name evidence="10" type="ORF">DASC09_019980</name>
</gene>
<evidence type="ECO:0000256" key="8">
    <source>
        <dbReference type="RuleBase" id="RU365004"/>
    </source>
</evidence>
<dbReference type="SUPFAM" id="SSF50978">
    <property type="entry name" value="WD40 repeat-like"/>
    <property type="match status" value="1"/>
</dbReference>
<feature type="compositionally biased region" description="Basic and acidic residues" evidence="9">
    <location>
        <begin position="36"/>
        <end position="61"/>
    </location>
</feature>
<dbReference type="EMBL" id="BTFZ01000003">
    <property type="protein sequence ID" value="GMM34673.1"/>
    <property type="molecule type" value="Genomic_DNA"/>
</dbReference>
<evidence type="ECO:0000256" key="2">
    <source>
        <dbReference type="ARBA" id="ARBA00021132"/>
    </source>
</evidence>
<comment type="caution">
    <text evidence="10">The sequence shown here is derived from an EMBL/GenBank/DDBJ whole genome shotgun (WGS) entry which is preliminary data.</text>
</comment>
<reference evidence="10 11" key="1">
    <citation type="journal article" date="2023" name="Elife">
        <title>Identification of key yeast species and microbe-microbe interactions impacting larval growth of Drosophila in the wild.</title>
        <authorList>
            <person name="Mure A."/>
            <person name="Sugiura Y."/>
            <person name="Maeda R."/>
            <person name="Honda K."/>
            <person name="Sakurai N."/>
            <person name="Takahashi Y."/>
            <person name="Watada M."/>
            <person name="Katoh T."/>
            <person name="Gotoh A."/>
            <person name="Gotoh Y."/>
            <person name="Taniguchi I."/>
            <person name="Nakamura K."/>
            <person name="Hayashi T."/>
            <person name="Katayama T."/>
            <person name="Uemura T."/>
            <person name="Hattori Y."/>
        </authorList>
    </citation>
    <scope>NUCLEOTIDE SEQUENCE [LARGE SCALE GENOMIC DNA]</scope>
    <source>
        <strain evidence="10 11">SC-9</strain>
    </source>
</reference>
<dbReference type="GO" id="GO:0006974">
    <property type="term" value="P:DNA damage response"/>
    <property type="evidence" value="ECO:0007669"/>
    <property type="project" value="UniProtKB-KW"/>
</dbReference>
<keyword evidence="11" id="KW-1185">Reference proteome</keyword>
<dbReference type="Gene3D" id="2.130.10.10">
    <property type="entry name" value="YVTN repeat-like/Quinoprotein amine dehydrogenase"/>
    <property type="match status" value="1"/>
</dbReference>
<dbReference type="PANTHER" id="PTHR14773:SF0">
    <property type="entry name" value="WD REPEAT-CONTAINING PROTEIN 76"/>
    <property type="match status" value="1"/>
</dbReference>
<evidence type="ECO:0000256" key="4">
    <source>
        <dbReference type="ARBA" id="ARBA00022737"/>
    </source>
</evidence>
<organism evidence="10 11">
    <name type="scientific">Saccharomycopsis crataegensis</name>
    <dbReference type="NCBI Taxonomy" id="43959"/>
    <lineage>
        <taxon>Eukaryota</taxon>
        <taxon>Fungi</taxon>
        <taxon>Dikarya</taxon>
        <taxon>Ascomycota</taxon>
        <taxon>Saccharomycotina</taxon>
        <taxon>Saccharomycetes</taxon>
        <taxon>Saccharomycopsidaceae</taxon>
        <taxon>Saccharomycopsis</taxon>
    </lineage>
</organism>
<protein>
    <recommendedName>
        <fullName evidence="2 8">DNA damage-binding protein CMR1</fullName>
    </recommendedName>
</protein>
<evidence type="ECO:0000256" key="7">
    <source>
        <dbReference type="PROSITE-ProRule" id="PRU00221"/>
    </source>
</evidence>
<dbReference type="PANTHER" id="PTHR14773">
    <property type="entry name" value="WD REPEAT-CONTAINING PROTEIN 76"/>
    <property type="match status" value="1"/>
</dbReference>
<dbReference type="Pfam" id="PF00400">
    <property type="entry name" value="WD40"/>
    <property type="match status" value="1"/>
</dbReference>
<proteinExistence type="inferred from homology"/>
<dbReference type="InterPro" id="IPR001680">
    <property type="entry name" value="WD40_rpt"/>
</dbReference>
<dbReference type="GO" id="GO:0005634">
    <property type="term" value="C:nucleus"/>
    <property type="evidence" value="ECO:0007669"/>
    <property type="project" value="TreeGrafter"/>
</dbReference>
<dbReference type="InterPro" id="IPR036322">
    <property type="entry name" value="WD40_repeat_dom_sf"/>
</dbReference>
<dbReference type="InterPro" id="IPR019775">
    <property type="entry name" value="WD40_repeat_CS"/>
</dbReference>
<name>A0AAV5QIS9_9ASCO</name>
<dbReference type="Proteomes" id="UP001360560">
    <property type="component" value="Unassembled WGS sequence"/>
</dbReference>
<evidence type="ECO:0000256" key="5">
    <source>
        <dbReference type="ARBA" id="ARBA00022763"/>
    </source>
</evidence>
<keyword evidence="5 8" id="KW-0227">DNA damage</keyword>
<keyword evidence="3 7" id="KW-0853">WD repeat</keyword>